<sequence>MLTTSDLSVGYPGARGAVLAPVSLHTEAGRFVCVLGRNGAGKSTLLRTLAGLLPPLAGCVRVQGDEVDRLPAAERARRIAVVLTERASSPGLTADDVVALGRQPFTGWTGRLTADDHARITSAFARAGAAAFRGRLFDDLSDGERQRVMIARAMAQDARLLLLDEITAFLDLPGRVEVMTLLREHARTSGASVILSSHDLDLSLQLADTIWLLGGQGGLVTGTTPELVSAGAIGRAFDTREVVFSERLGRFELRSAR</sequence>
<dbReference type="OrthoDB" id="9799337at2"/>
<evidence type="ECO:0000256" key="5">
    <source>
        <dbReference type="ARBA" id="ARBA00037066"/>
    </source>
</evidence>
<dbReference type="SUPFAM" id="SSF52540">
    <property type="entry name" value="P-loop containing nucleoside triphosphate hydrolases"/>
    <property type="match status" value="1"/>
</dbReference>
<dbReference type="InterPro" id="IPR003439">
    <property type="entry name" value="ABC_transporter-like_ATP-bd"/>
</dbReference>
<dbReference type="GO" id="GO:0005524">
    <property type="term" value="F:ATP binding"/>
    <property type="evidence" value="ECO:0007669"/>
    <property type="project" value="UniProtKB-KW"/>
</dbReference>
<dbReference type="PANTHER" id="PTHR42794">
    <property type="entry name" value="HEMIN IMPORT ATP-BINDING PROTEIN HMUV"/>
    <property type="match status" value="1"/>
</dbReference>
<keyword evidence="7" id="KW-0378">Hydrolase</keyword>
<keyword evidence="3 7" id="KW-0067">ATP-binding</keyword>
<accession>A0A1D8ASI9</accession>
<evidence type="ECO:0000256" key="4">
    <source>
        <dbReference type="ARBA" id="ARBA00022967"/>
    </source>
</evidence>
<dbReference type="Gene3D" id="3.40.50.300">
    <property type="entry name" value="P-loop containing nucleotide triphosphate hydrolases"/>
    <property type="match status" value="1"/>
</dbReference>
<comment type="function">
    <text evidence="5">Part of the ABC transporter complex HmuTUV involved in hemin import. Responsible for energy coupling to the transport system.</text>
</comment>
<protein>
    <submittedName>
        <fullName evidence="7">Iron(3+)-hydroxamate import ATP-binding protein FhuC</fullName>
        <ecNumber evidence="7">3.6.3.34</ecNumber>
    </submittedName>
</protein>
<dbReference type="AlphaFoldDB" id="A0A1D8ASI9"/>
<dbReference type="EC" id="3.6.3.34" evidence="7"/>
<organism evidence="7 8">
    <name type="scientific">Lacunisphaera limnophila</name>
    <dbReference type="NCBI Taxonomy" id="1838286"/>
    <lineage>
        <taxon>Bacteria</taxon>
        <taxon>Pseudomonadati</taxon>
        <taxon>Verrucomicrobiota</taxon>
        <taxon>Opitutia</taxon>
        <taxon>Opitutales</taxon>
        <taxon>Opitutaceae</taxon>
        <taxon>Lacunisphaera</taxon>
    </lineage>
</organism>
<dbReference type="EMBL" id="CP016094">
    <property type="protein sequence ID" value="AOS43830.1"/>
    <property type="molecule type" value="Genomic_DNA"/>
</dbReference>
<keyword evidence="4" id="KW-1278">Translocase</keyword>
<dbReference type="CDD" id="cd03214">
    <property type="entry name" value="ABC_Iron-Siderophores_B12_Hemin"/>
    <property type="match status" value="1"/>
</dbReference>
<dbReference type="RefSeq" id="WP_069961151.1">
    <property type="nucleotide sequence ID" value="NZ_CP016094.1"/>
</dbReference>
<dbReference type="GO" id="GO:0016887">
    <property type="term" value="F:ATP hydrolysis activity"/>
    <property type="evidence" value="ECO:0007669"/>
    <property type="project" value="InterPro"/>
</dbReference>
<dbReference type="PATRIC" id="fig|1838286.3.peg.892"/>
<dbReference type="KEGG" id="obg:Verru16b_00888"/>
<proteinExistence type="predicted"/>
<dbReference type="SMART" id="SM00382">
    <property type="entry name" value="AAA"/>
    <property type="match status" value="1"/>
</dbReference>
<dbReference type="InterPro" id="IPR027417">
    <property type="entry name" value="P-loop_NTPase"/>
</dbReference>
<feature type="domain" description="ABC transporter" evidence="6">
    <location>
        <begin position="2"/>
        <end position="240"/>
    </location>
</feature>
<name>A0A1D8ASI9_9BACT</name>
<reference evidence="7 8" key="1">
    <citation type="submission" date="2016-06" db="EMBL/GenBank/DDBJ databases">
        <title>Three novel species with peptidoglycan cell walls form the new genus Lacunisphaera gen. nov. in the family Opitutaceae of the verrucomicrobial subdivision 4.</title>
        <authorList>
            <person name="Rast P."/>
            <person name="Gloeckner I."/>
            <person name="Jogler M."/>
            <person name="Boedeker C."/>
            <person name="Jeske O."/>
            <person name="Wiegand S."/>
            <person name="Reinhardt R."/>
            <person name="Schumann P."/>
            <person name="Rohde M."/>
            <person name="Spring S."/>
            <person name="Gloeckner F.O."/>
            <person name="Jogler C."/>
        </authorList>
    </citation>
    <scope>NUCLEOTIDE SEQUENCE [LARGE SCALE GENOMIC DNA]</scope>
    <source>
        <strain evidence="7 8">IG16b</strain>
    </source>
</reference>
<dbReference type="Proteomes" id="UP000095228">
    <property type="component" value="Chromosome"/>
</dbReference>
<dbReference type="STRING" id="1838286.Verru16b_00888"/>
<evidence type="ECO:0000256" key="3">
    <source>
        <dbReference type="ARBA" id="ARBA00022840"/>
    </source>
</evidence>
<dbReference type="Pfam" id="PF00005">
    <property type="entry name" value="ABC_tran"/>
    <property type="match status" value="1"/>
</dbReference>
<keyword evidence="1" id="KW-0813">Transport</keyword>
<evidence type="ECO:0000256" key="2">
    <source>
        <dbReference type="ARBA" id="ARBA00022741"/>
    </source>
</evidence>
<dbReference type="PROSITE" id="PS50893">
    <property type="entry name" value="ABC_TRANSPORTER_2"/>
    <property type="match status" value="1"/>
</dbReference>
<evidence type="ECO:0000313" key="8">
    <source>
        <dbReference type="Proteomes" id="UP000095228"/>
    </source>
</evidence>
<keyword evidence="8" id="KW-1185">Reference proteome</keyword>
<dbReference type="PANTHER" id="PTHR42794:SF1">
    <property type="entry name" value="HEMIN IMPORT ATP-BINDING PROTEIN HMUV"/>
    <property type="match status" value="1"/>
</dbReference>
<keyword evidence="2" id="KW-0547">Nucleotide-binding</keyword>
<evidence type="ECO:0000256" key="1">
    <source>
        <dbReference type="ARBA" id="ARBA00022448"/>
    </source>
</evidence>
<dbReference type="InterPro" id="IPR003593">
    <property type="entry name" value="AAA+_ATPase"/>
</dbReference>
<evidence type="ECO:0000313" key="7">
    <source>
        <dbReference type="EMBL" id="AOS43830.1"/>
    </source>
</evidence>
<gene>
    <name evidence="7" type="primary">fhuC_2</name>
    <name evidence="7" type="ORF">Verru16b_00888</name>
</gene>
<evidence type="ECO:0000259" key="6">
    <source>
        <dbReference type="PROSITE" id="PS50893"/>
    </source>
</evidence>